<keyword evidence="4" id="KW-1185">Reference proteome</keyword>
<dbReference type="OrthoDB" id="10250130at2759"/>
<dbReference type="PANTHER" id="PTHR46093:SF18">
    <property type="entry name" value="FIBRONECTIN TYPE-III DOMAIN-CONTAINING PROTEIN"/>
    <property type="match status" value="1"/>
</dbReference>
<dbReference type="AlphaFoldDB" id="A0A4P9VV56"/>
<name>A0A4P9VV56_9FUNG</name>
<dbReference type="Pfam" id="PF24681">
    <property type="entry name" value="Kelch_KLHDC2_KLHL20_DRC7"/>
    <property type="match status" value="1"/>
</dbReference>
<accession>A0A4P9VV56</accession>
<feature type="non-terminal residue" evidence="3">
    <location>
        <position position="1"/>
    </location>
</feature>
<dbReference type="Gene3D" id="2.120.10.80">
    <property type="entry name" value="Kelch-type beta propeller"/>
    <property type="match status" value="1"/>
</dbReference>
<keyword evidence="1" id="KW-0880">Kelch repeat</keyword>
<proteinExistence type="predicted"/>
<evidence type="ECO:0008006" key="5">
    <source>
        <dbReference type="Google" id="ProtNLM"/>
    </source>
</evidence>
<reference evidence="4" key="1">
    <citation type="journal article" date="2018" name="Nat. Microbiol.">
        <title>Leveraging single-cell genomics to expand the fungal tree of life.</title>
        <authorList>
            <person name="Ahrendt S.R."/>
            <person name="Quandt C.A."/>
            <person name="Ciobanu D."/>
            <person name="Clum A."/>
            <person name="Salamov A."/>
            <person name="Andreopoulos B."/>
            <person name="Cheng J.F."/>
            <person name="Woyke T."/>
            <person name="Pelin A."/>
            <person name="Henrissat B."/>
            <person name="Reynolds N.K."/>
            <person name="Benny G.L."/>
            <person name="Smith M.E."/>
            <person name="James T.Y."/>
            <person name="Grigoriev I.V."/>
        </authorList>
    </citation>
    <scope>NUCLEOTIDE SEQUENCE [LARGE SCALE GENOMIC DNA]</scope>
</reference>
<sequence length="281" mass="30412">WRWEGGAGTRCQCDTFSRGRRTFKLHLAQPYFEGPGGQLQQQQLVALQAGVVVVSYANQSVTTVNATDPDNRLSSEGQACAQGYGVTDIVNNNGSLIPSNFAVFDLTINAWRPNPQLLPVIPLLVHYTLVMQGTRGLIFGGDTGVTGTVNTIMYTFDLSSRIVTQQSPFPSARTRHCGTSLGTDSLFVFGGGSTADQNQGNPLRDAFIYSMASQTWTVVGGTSLRPSARFGYSCTAIAQKVYVFGGWDGTKDLNDLWLFDNTVNMWAVIATTGAPPSIRTY</sequence>
<evidence type="ECO:0000256" key="1">
    <source>
        <dbReference type="ARBA" id="ARBA00022441"/>
    </source>
</evidence>
<evidence type="ECO:0000313" key="4">
    <source>
        <dbReference type="Proteomes" id="UP000269721"/>
    </source>
</evidence>
<dbReference type="InterPro" id="IPR015915">
    <property type="entry name" value="Kelch-typ_b-propeller"/>
</dbReference>
<organism evidence="3 4">
    <name type="scientific">Blyttiomyces helicus</name>
    <dbReference type="NCBI Taxonomy" id="388810"/>
    <lineage>
        <taxon>Eukaryota</taxon>
        <taxon>Fungi</taxon>
        <taxon>Fungi incertae sedis</taxon>
        <taxon>Chytridiomycota</taxon>
        <taxon>Chytridiomycota incertae sedis</taxon>
        <taxon>Chytridiomycetes</taxon>
        <taxon>Chytridiomycetes incertae sedis</taxon>
        <taxon>Blyttiomyces</taxon>
    </lineage>
</organism>
<gene>
    <name evidence="3" type="ORF">BDK51DRAFT_28276</name>
</gene>
<dbReference type="SUPFAM" id="SSF117281">
    <property type="entry name" value="Kelch motif"/>
    <property type="match status" value="1"/>
</dbReference>
<evidence type="ECO:0000313" key="3">
    <source>
        <dbReference type="EMBL" id="RKO83511.1"/>
    </source>
</evidence>
<evidence type="ECO:0000256" key="2">
    <source>
        <dbReference type="ARBA" id="ARBA00022737"/>
    </source>
</evidence>
<protein>
    <recommendedName>
        <fullName evidence="5">Galactose oxidase</fullName>
    </recommendedName>
</protein>
<keyword evidence="2" id="KW-0677">Repeat</keyword>
<dbReference type="EMBL" id="ML001152">
    <property type="protein sequence ID" value="RKO83511.1"/>
    <property type="molecule type" value="Genomic_DNA"/>
</dbReference>
<dbReference type="Proteomes" id="UP000269721">
    <property type="component" value="Unassembled WGS sequence"/>
</dbReference>
<dbReference type="PANTHER" id="PTHR46093">
    <property type="entry name" value="ACYL-COA-BINDING DOMAIN-CONTAINING PROTEIN 5"/>
    <property type="match status" value="1"/>
</dbReference>